<feature type="region of interest" description="Disordered" evidence="11">
    <location>
        <begin position="1"/>
        <end position="20"/>
    </location>
</feature>
<name>A0A8J2FRH7_9BACT</name>
<dbReference type="GO" id="GO:0004783">
    <property type="term" value="F:sulfite reductase (NADPH) activity"/>
    <property type="evidence" value="ECO:0007669"/>
    <property type="project" value="UniProtKB-EC"/>
</dbReference>
<dbReference type="Pfam" id="PF00175">
    <property type="entry name" value="NAD_binding_1"/>
    <property type="match status" value="1"/>
</dbReference>
<keyword evidence="6" id="KW-0274">FAD</keyword>
<accession>A0A8J2FRH7</accession>
<evidence type="ECO:0000256" key="2">
    <source>
        <dbReference type="ARBA" id="ARBA00001974"/>
    </source>
</evidence>
<feature type="domain" description="FAD-binding FR-type" evidence="12">
    <location>
        <begin position="18"/>
        <end position="240"/>
    </location>
</feature>
<dbReference type="GO" id="GO:0005829">
    <property type="term" value="C:cytosol"/>
    <property type="evidence" value="ECO:0007669"/>
    <property type="project" value="TreeGrafter"/>
</dbReference>
<dbReference type="PANTHER" id="PTHR19384">
    <property type="entry name" value="NITRIC OXIDE SYNTHASE-RELATED"/>
    <property type="match status" value="1"/>
</dbReference>
<keyword evidence="4" id="KW-0285">Flavoprotein</keyword>
<dbReference type="InterPro" id="IPR001433">
    <property type="entry name" value="OxRdtase_FAD/NAD-bd"/>
</dbReference>
<comment type="cofactor">
    <cofactor evidence="1">
        <name>FMN</name>
        <dbReference type="ChEBI" id="CHEBI:58210"/>
    </cofactor>
</comment>
<dbReference type="Gene3D" id="3.40.50.80">
    <property type="entry name" value="Nucleotide-binding domain of ferredoxin-NADP reductase (FNR) module"/>
    <property type="match status" value="1"/>
</dbReference>
<evidence type="ECO:0000256" key="11">
    <source>
        <dbReference type="SAM" id="MobiDB-lite"/>
    </source>
</evidence>
<comment type="catalytic activity">
    <reaction evidence="10">
        <text>hydrogen sulfide + 3 NADP(+) + 3 H2O = sulfite + 3 NADPH + 4 H(+)</text>
        <dbReference type="Rhea" id="RHEA:13801"/>
        <dbReference type="ChEBI" id="CHEBI:15377"/>
        <dbReference type="ChEBI" id="CHEBI:15378"/>
        <dbReference type="ChEBI" id="CHEBI:17359"/>
        <dbReference type="ChEBI" id="CHEBI:29919"/>
        <dbReference type="ChEBI" id="CHEBI:57783"/>
        <dbReference type="ChEBI" id="CHEBI:58349"/>
        <dbReference type="EC" id="1.8.1.2"/>
    </reaction>
</comment>
<evidence type="ECO:0000256" key="10">
    <source>
        <dbReference type="ARBA" id="ARBA00052219"/>
    </source>
</evidence>
<keyword evidence="8 13" id="KW-0560">Oxidoreductase</keyword>
<dbReference type="EMBL" id="CAJNOB010000001">
    <property type="protein sequence ID" value="CAF0688950.1"/>
    <property type="molecule type" value="Genomic_DNA"/>
</dbReference>
<evidence type="ECO:0000256" key="5">
    <source>
        <dbReference type="ARBA" id="ARBA00022643"/>
    </source>
</evidence>
<evidence type="ECO:0000256" key="8">
    <source>
        <dbReference type="ARBA" id="ARBA00023002"/>
    </source>
</evidence>
<dbReference type="PROSITE" id="PS51384">
    <property type="entry name" value="FAD_FR"/>
    <property type="match status" value="1"/>
</dbReference>
<evidence type="ECO:0000259" key="12">
    <source>
        <dbReference type="PROSITE" id="PS51384"/>
    </source>
</evidence>
<sequence length="393" mass="44376">MSTHTLTPKTDRPPYSRANPFLASIRENRPLTKPGSNKDTRHIVVDISGSGLRYEVGDSLGVFAENPGEVVTELLQRVGIAPEAPFPMPGGTSELPAGEALRKGYILNRVTKKFVKALVEKLPPGTQKEKLSTLCSDDQTLEEYLRWKDYVDVLRECPAVTFEPSELASLLTRSVPRLYSIASSPRLYPEEVHLTVAVVRYASFGRQKLGLASGYLAELVPLGKPVVPVYVQPARHFHLPEDPNADIIMVGPGTGIAPFRAFLQERMAIGSRGKNWLFFGEQHRSTDFYYEEEFEEFQRKGVLTRLDTAFSRDQAHKIYVQHRMMEAGKELWDWLQNGAYFYVCGDASRMAKDVHETLIGIAQKYGGLSRTQAEEYVNVQLTKVEKRYRKDVY</sequence>
<dbReference type="CDD" id="cd06199">
    <property type="entry name" value="SiR"/>
    <property type="match status" value="1"/>
</dbReference>
<keyword evidence="9" id="KW-0028">Amino-acid biosynthesis</keyword>
<evidence type="ECO:0000313" key="13">
    <source>
        <dbReference type="EMBL" id="CAF0688950.1"/>
    </source>
</evidence>
<dbReference type="InterPro" id="IPR001709">
    <property type="entry name" value="Flavoprot_Pyr_Nucl_cyt_Rdtase"/>
</dbReference>
<evidence type="ECO:0000313" key="14">
    <source>
        <dbReference type="Proteomes" id="UP000663859"/>
    </source>
</evidence>
<keyword evidence="5" id="KW-0288">FMN</keyword>
<dbReference type="RefSeq" id="WP_174581591.1">
    <property type="nucleotide sequence ID" value="NZ_CAJNOB010000001.1"/>
</dbReference>
<dbReference type="GO" id="GO:0050660">
    <property type="term" value="F:flavin adenine dinucleotide binding"/>
    <property type="evidence" value="ECO:0007669"/>
    <property type="project" value="TreeGrafter"/>
</dbReference>
<proteinExistence type="predicted"/>
<reference evidence="13" key="1">
    <citation type="submission" date="2021-02" db="EMBL/GenBank/DDBJ databases">
        <authorList>
            <person name="Cremers G."/>
            <person name="Picone N."/>
        </authorList>
    </citation>
    <scope>NUCLEOTIDE SEQUENCE</scope>
    <source>
        <strain evidence="13">PQ17</strain>
    </source>
</reference>
<comment type="caution">
    <text evidence="13">The sequence shown here is derived from an EMBL/GenBank/DDBJ whole genome shotgun (WGS) entry which is preliminary data.</text>
</comment>
<dbReference type="SUPFAM" id="SSF63380">
    <property type="entry name" value="Riboflavin synthase domain-like"/>
    <property type="match status" value="1"/>
</dbReference>
<keyword evidence="7" id="KW-0521">NADP</keyword>
<dbReference type="InterPro" id="IPR023173">
    <property type="entry name" value="NADPH_Cyt_P450_Rdtase_alpha"/>
</dbReference>
<dbReference type="PANTHER" id="PTHR19384:SF128">
    <property type="entry name" value="NADPH OXIDOREDUCTASE A"/>
    <property type="match status" value="1"/>
</dbReference>
<evidence type="ECO:0000256" key="3">
    <source>
        <dbReference type="ARBA" id="ARBA00012604"/>
    </source>
</evidence>
<dbReference type="InterPro" id="IPR039261">
    <property type="entry name" value="FNR_nucleotide-bd"/>
</dbReference>
<organism evidence="13 14">
    <name type="scientific">Candidatus Methylacidithermus pantelleriae</name>
    <dbReference type="NCBI Taxonomy" id="2744239"/>
    <lineage>
        <taxon>Bacteria</taxon>
        <taxon>Pseudomonadati</taxon>
        <taxon>Verrucomicrobiota</taxon>
        <taxon>Methylacidiphilae</taxon>
        <taxon>Methylacidiphilales</taxon>
        <taxon>Methylacidiphilaceae</taxon>
        <taxon>Candidatus Methylacidithermus</taxon>
    </lineage>
</organism>
<dbReference type="AlphaFoldDB" id="A0A8J2FRH7"/>
<dbReference type="InterPro" id="IPR017927">
    <property type="entry name" value="FAD-bd_FR_type"/>
</dbReference>
<dbReference type="EC" id="1.8.1.2" evidence="3"/>
<protein>
    <recommendedName>
        <fullName evidence="3">assimilatory sulfite reductase (NADPH)</fullName>
        <ecNumber evidence="3">1.8.1.2</ecNumber>
    </recommendedName>
</protein>
<dbReference type="InterPro" id="IPR003097">
    <property type="entry name" value="CysJ-like_FAD-binding"/>
</dbReference>
<dbReference type="Pfam" id="PF00667">
    <property type="entry name" value="FAD_binding_1"/>
    <property type="match status" value="1"/>
</dbReference>
<evidence type="ECO:0000256" key="6">
    <source>
        <dbReference type="ARBA" id="ARBA00022827"/>
    </source>
</evidence>
<keyword evidence="14" id="KW-1185">Reference proteome</keyword>
<evidence type="ECO:0000256" key="7">
    <source>
        <dbReference type="ARBA" id="ARBA00022857"/>
    </source>
</evidence>
<dbReference type="FunFam" id="3.40.50.80:FF:000001">
    <property type="entry name" value="NADPH--cytochrome P450 reductase 1"/>
    <property type="match status" value="1"/>
</dbReference>
<comment type="cofactor">
    <cofactor evidence="2">
        <name>FAD</name>
        <dbReference type="ChEBI" id="CHEBI:57692"/>
    </cofactor>
</comment>
<dbReference type="Gene3D" id="2.40.30.10">
    <property type="entry name" value="Translation factors"/>
    <property type="match status" value="1"/>
</dbReference>
<dbReference type="GO" id="GO:0019344">
    <property type="term" value="P:cysteine biosynthetic process"/>
    <property type="evidence" value="ECO:0007669"/>
    <property type="project" value="UniProtKB-KW"/>
</dbReference>
<evidence type="ECO:0000256" key="9">
    <source>
        <dbReference type="ARBA" id="ARBA00023192"/>
    </source>
</evidence>
<dbReference type="InterPro" id="IPR017938">
    <property type="entry name" value="Riboflavin_synthase-like_b-brl"/>
</dbReference>
<dbReference type="GO" id="GO:0010181">
    <property type="term" value="F:FMN binding"/>
    <property type="evidence" value="ECO:0007669"/>
    <property type="project" value="TreeGrafter"/>
</dbReference>
<gene>
    <name evidence="13" type="primary">cysJ</name>
    <name evidence="13" type="ORF">MPNT_10061</name>
</gene>
<dbReference type="Proteomes" id="UP000663859">
    <property type="component" value="Unassembled WGS sequence"/>
</dbReference>
<dbReference type="SUPFAM" id="SSF52343">
    <property type="entry name" value="Ferredoxin reductase-like, C-terminal NADP-linked domain"/>
    <property type="match status" value="1"/>
</dbReference>
<dbReference type="Gene3D" id="1.20.990.10">
    <property type="entry name" value="NADPH-cytochrome p450 Reductase, Chain A, domain 3"/>
    <property type="match status" value="1"/>
</dbReference>
<evidence type="ECO:0000256" key="4">
    <source>
        <dbReference type="ARBA" id="ARBA00022630"/>
    </source>
</evidence>
<dbReference type="PRINTS" id="PR00371">
    <property type="entry name" value="FPNCR"/>
</dbReference>
<evidence type="ECO:0000256" key="1">
    <source>
        <dbReference type="ARBA" id="ARBA00001917"/>
    </source>
</evidence>
<keyword evidence="9" id="KW-0198">Cysteine biosynthesis</keyword>